<evidence type="ECO:0000259" key="10">
    <source>
        <dbReference type="Pfam" id="PF02602"/>
    </source>
</evidence>
<evidence type="ECO:0000256" key="2">
    <source>
        <dbReference type="ARBA" id="ARBA00008133"/>
    </source>
</evidence>
<dbReference type="eggNOG" id="COG1587">
    <property type="taxonomic scope" value="Bacteria"/>
</dbReference>
<dbReference type="InterPro" id="IPR039793">
    <property type="entry name" value="UROS/Hem4"/>
</dbReference>
<keyword evidence="12" id="KW-1185">Reference proteome</keyword>
<feature type="domain" description="Tetrapyrrole biosynthesis uroporphyrinogen III synthase" evidence="10">
    <location>
        <begin position="24"/>
        <end position="226"/>
    </location>
</feature>
<dbReference type="RefSeq" id="WP_012676688.1">
    <property type="nucleotide sequence ID" value="NC_012440.1"/>
</dbReference>
<comment type="similarity">
    <text evidence="2 9">Belongs to the uroporphyrinogen-III synthase family.</text>
</comment>
<sequence>MINILITKSEKELKKIEAVKNIRIDIIPFPAIKTIPLDFDIKTEDFDIFVFTSVNAVKYFFEKIEPERLEGKQIIAVGDKTKAELEKIGFKNIKTPQIQSSEGLLELLSNRNYKDKKIALPRAKKGIDLLIKNLDNVTLIPVYETVLNIPENVDKVKEMFEKKLVDFAVFTSPSNVENFLKIFEKGLDYLKQTKVVPIGKTTGKKLKSLGIEPFFVPEKPSIENIIKEIISSA</sequence>
<name>C0QQD7_PERMH</name>
<dbReference type="CDD" id="cd06578">
    <property type="entry name" value="HemD"/>
    <property type="match status" value="1"/>
</dbReference>
<dbReference type="GO" id="GO:0006782">
    <property type="term" value="P:protoporphyrinogen IX biosynthetic process"/>
    <property type="evidence" value="ECO:0007669"/>
    <property type="project" value="UniProtKB-UniRule"/>
</dbReference>
<protein>
    <recommendedName>
        <fullName evidence="7 9">Uroporphyrinogen-III synthase</fullName>
        <ecNumber evidence="3 9">4.2.1.75</ecNumber>
    </recommendedName>
</protein>
<comment type="function">
    <text evidence="6 9">Catalyzes cyclization of the linear tetrapyrrole, hydroxymethylbilane, to the macrocyclic uroporphyrinogen III.</text>
</comment>
<dbReference type="Gene3D" id="3.40.50.10090">
    <property type="match status" value="2"/>
</dbReference>
<evidence type="ECO:0000256" key="7">
    <source>
        <dbReference type="ARBA" id="ARBA00040167"/>
    </source>
</evidence>
<dbReference type="KEGG" id="pmx:PERMA_1098"/>
<reference evidence="11 12" key="1">
    <citation type="journal article" date="2009" name="J. Bacteriol.">
        <title>Complete and draft genome sequences of six members of the Aquificales.</title>
        <authorList>
            <person name="Reysenbach A.L."/>
            <person name="Hamamura N."/>
            <person name="Podar M."/>
            <person name="Griffiths E."/>
            <person name="Ferreira S."/>
            <person name="Hochstein R."/>
            <person name="Heidelberg J."/>
            <person name="Johnson J."/>
            <person name="Mead D."/>
            <person name="Pohorille A."/>
            <person name="Sarmiento M."/>
            <person name="Schweighofer K."/>
            <person name="Seshadri R."/>
            <person name="Voytek M.A."/>
        </authorList>
    </citation>
    <scope>NUCLEOTIDE SEQUENCE [LARGE SCALE GENOMIC DNA]</scope>
    <source>
        <strain evidence="12">DSM 14350 / EX-H1</strain>
    </source>
</reference>
<evidence type="ECO:0000256" key="9">
    <source>
        <dbReference type="RuleBase" id="RU366031"/>
    </source>
</evidence>
<evidence type="ECO:0000313" key="11">
    <source>
        <dbReference type="EMBL" id="ACO04450.1"/>
    </source>
</evidence>
<evidence type="ECO:0000256" key="1">
    <source>
        <dbReference type="ARBA" id="ARBA00004772"/>
    </source>
</evidence>
<accession>C0QQD7</accession>
<dbReference type="PANTHER" id="PTHR38042">
    <property type="entry name" value="UROPORPHYRINOGEN-III SYNTHASE, CHLOROPLASTIC"/>
    <property type="match status" value="1"/>
</dbReference>
<dbReference type="AlphaFoldDB" id="C0QQD7"/>
<dbReference type="GO" id="GO:0004852">
    <property type="term" value="F:uroporphyrinogen-III synthase activity"/>
    <property type="evidence" value="ECO:0007669"/>
    <property type="project" value="UniProtKB-UniRule"/>
</dbReference>
<evidence type="ECO:0000256" key="4">
    <source>
        <dbReference type="ARBA" id="ARBA00023239"/>
    </source>
</evidence>
<proteinExistence type="inferred from homology"/>
<dbReference type="SUPFAM" id="SSF69618">
    <property type="entry name" value="HemD-like"/>
    <property type="match status" value="1"/>
</dbReference>
<dbReference type="PaxDb" id="123214-PERMA_1098"/>
<dbReference type="HOGENOM" id="CLU_011276_9_5_0"/>
<keyword evidence="5 9" id="KW-0627">Porphyrin biosynthesis</keyword>
<dbReference type="InterPro" id="IPR003754">
    <property type="entry name" value="4pyrrol_synth_uPrphyn_synth"/>
</dbReference>
<dbReference type="EMBL" id="CP001230">
    <property type="protein sequence ID" value="ACO04450.1"/>
    <property type="molecule type" value="Genomic_DNA"/>
</dbReference>
<dbReference type="Pfam" id="PF02602">
    <property type="entry name" value="HEM4"/>
    <property type="match status" value="1"/>
</dbReference>
<dbReference type="NCBIfam" id="NF004592">
    <property type="entry name" value="PRK05928.4-1"/>
    <property type="match status" value="1"/>
</dbReference>
<dbReference type="PANTHER" id="PTHR38042:SF1">
    <property type="entry name" value="UROPORPHYRINOGEN-III SYNTHASE, CHLOROPLASTIC"/>
    <property type="match status" value="1"/>
</dbReference>
<dbReference type="GO" id="GO:0006780">
    <property type="term" value="P:uroporphyrinogen III biosynthetic process"/>
    <property type="evidence" value="ECO:0007669"/>
    <property type="project" value="UniProtKB-UniRule"/>
</dbReference>
<comment type="catalytic activity">
    <reaction evidence="8 9">
        <text>hydroxymethylbilane = uroporphyrinogen III + H2O</text>
        <dbReference type="Rhea" id="RHEA:18965"/>
        <dbReference type="ChEBI" id="CHEBI:15377"/>
        <dbReference type="ChEBI" id="CHEBI:57308"/>
        <dbReference type="ChEBI" id="CHEBI:57845"/>
        <dbReference type="EC" id="4.2.1.75"/>
    </reaction>
</comment>
<evidence type="ECO:0000256" key="6">
    <source>
        <dbReference type="ARBA" id="ARBA00037589"/>
    </source>
</evidence>
<evidence type="ECO:0000256" key="8">
    <source>
        <dbReference type="ARBA" id="ARBA00048617"/>
    </source>
</evidence>
<dbReference type="Proteomes" id="UP000001366">
    <property type="component" value="Chromosome"/>
</dbReference>
<evidence type="ECO:0000256" key="5">
    <source>
        <dbReference type="ARBA" id="ARBA00023244"/>
    </source>
</evidence>
<gene>
    <name evidence="11" type="primary">hemD</name>
    <name evidence="11" type="ordered locus">PERMA_1098</name>
</gene>
<organism evidence="11 12">
    <name type="scientific">Persephonella marina (strain DSM 14350 / EX-H1)</name>
    <dbReference type="NCBI Taxonomy" id="123214"/>
    <lineage>
        <taxon>Bacteria</taxon>
        <taxon>Pseudomonadati</taxon>
        <taxon>Aquificota</taxon>
        <taxon>Aquificia</taxon>
        <taxon>Aquificales</taxon>
        <taxon>Hydrogenothermaceae</taxon>
        <taxon>Persephonella</taxon>
    </lineage>
</organism>
<dbReference type="EC" id="4.2.1.75" evidence="3 9"/>
<dbReference type="UniPathway" id="UPA00251">
    <property type="reaction ID" value="UER00320"/>
</dbReference>
<evidence type="ECO:0000256" key="3">
    <source>
        <dbReference type="ARBA" id="ARBA00013109"/>
    </source>
</evidence>
<dbReference type="InterPro" id="IPR036108">
    <property type="entry name" value="4pyrrol_syn_uPrphyn_synt_sf"/>
</dbReference>
<evidence type="ECO:0000313" key="12">
    <source>
        <dbReference type="Proteomes" id="UP000001366"/>
    </source>
</evidence>
<dbReference type="STRING" id="123214.PERMA_1098"/>
<comment type="pathway">
    <text evidence="1 9">Porphyrin-containing compound metabolism; protoporphyrin-IX biosynthesis; coproporphyrinogen-III from 5-aminolevulinate: step 3/4.</text>
</comment>
<keyword evidence="4 9" id="KW-0456">Lyase</keyword>